<protein>
    <submittedName>
        <fullName evidence="1">Uncharacterized protein</fullName>
    </submittedName>
</protein>
<dbReference type="EMBL" id="AEDY01000039">
    <property type="protein sequence ID" value="EFO54491.1"/>
    <property type="molecule type" value="Genomic_DNA"/>
</dbReference>
<accession>A0ABN0B5F9</accession>
<evidence type="ECO:0000313" key="1">
    <source>
        <dbReference type="EMBL" id="EFO54491.1"/>
    </source>
</evidence>
<organism evidence="1">
    <name type="scientific">Streptococcus infantis SK1302</name>
    <dbReference type="NCBI Taxonomy" id="871237"/>
    <lineage>
        <taxon>Bacteria</taxon>
        <taxon>Bacillati</taxon>
        <taxon>Bacillota</taxon>
        <taxon>Bacilli</taxon>
        <taxon>Lactobacillales</taxon>
        <taxon>Streptococcaceae</taxon>
        <taxon>Streptococcus</taxon>
    </lineage>
</organism>
<name>A0ABN0B5F9_9STRE</name>
<gene>
    <name evidence="1" type="ORF">SIN_0813</name>
</gene>
<proteinExistence type="predicted"/>
<sequence length="43" mass="5337">MSFIFAKYYFENEESSFKYVKEEVFEEGKEGLEEGEFYPYPRY</sequence>
<reference evidence="1" key="1">
    <citation type="submission" date="2010-09" db="EMBL/GenBank/DDBJ databases">
        <authorList>
            <person name="Daugherty S.C."/>
            <person name="Kilian M."/>
            <person name="Tettelin H."/>
        </authorList>
    </citation>
    <scope>NUCLEOTIDE SEQUENCE [LARGE SCALE GENOMIC DNA]</scope>
    <source>
        <strain evidence="1">SK1302</strain>
    </source>
</reference>
<comment type="caution">
    <text evidence="1">The sequence shown here is derived from an EMBL/GenBank/DDBJ whole genome shotgun (WGS) entry which is preliminary data.</text>
</comment>